<evidence type="ECO:0000313" key="4">
    <source>
        <dbReference type="Proteomes" id="UP000663879"/>
    </source>
</evidence>
<dbReference type="EMBL" id="CAJNOC010000038">
    <property type="protein sequence ID" value="CAF0708946.1"/>
    <property type="molecule type" value="Genomic_DNA"/>
</dbReference>
<dbReference type="SUPFAM" id="SSF50978">
    <property type="entry name" value="WD40 repeat-like"/>
    <property type="match status" value="1"/>
</dbReference>
<dbReference type="InterPro" id="IPR015943">
    <property type="entry name" value="WD40/YVTN_repeat-like_dom_sf"/>
</dbReference>
<evidence type="ECO:0000256" key="1">
    <source>
        <dbReference type="ARBA" id="ARBA00022574"/>
    </source>
</evidence>
<keyword evidence="1" id="KW-0853">WD repeat</keyword>
<name>A0A813M2F9_9BILA</name>
<dbReference type="AlphaFoldDB" id="A0A813M2F9"/>
<dbReference type="InterPro" id="IPR001680">
    <property type="entry name" value="WD40_rpt"/>
</dbReference>
<evidence type="ECO:0000313" key="3">
    <source>
        <dbReference type="EMBL" id="CAF0708946.1"/>
    </source>
</evidence>
<dbReference type="PANTHER" id="PTHR22847:SF637">
    <property type="entry name" value="WD REPEAT DOMAIN 5B"/>
    <property type="match status" value="1"/>
</dbReference>
<reference evidence="3" key="1">
    <citation type="submission" date="2021-02" db="EMBL/GenBank/DDBJ databases">
        <authorList>
            <person name="Nowell W R."/>
        </authorList>
    </citation>
    <scope>NUCLEOTIDE SEQUENCE</scope>
    <source>
        <strain evidence="3">Ploen Becks lab</strain>
    </source>
</reference>
<organism evidence="3 4">
    <name type="scientific">Brachionus calyciflorus</name>
    <dbReference type="NCBI Taxonomy" id="104777"/>
    <lineage>
        <taxon>Eukaryota</taxon>
        <taxon>Metazoa</taxon>
        <taxon>Spiralia</taxon>
        <taxon>Gnathifera</taxon>
        <taxon>Rotifera</taxon>
        <taxon>Eurotatoria</taxon>
        <taxon>Monogononta</taxon>
        <taxon>Pseudotrocha</taxon>
        <taxon>Ploima</taxon>
        <taxon>Brachionidae</taxon>
        <taxon>Brachionus</taxon>
    </lineage>
</organism>
<dbReference type="Gene3D" id="2.130.10.10">
    <property type="entry name" value="YVTN repeat-like/Quinoprotein amine dehydrogenase"/>
    <property type="match status" value="1"/>
</dbReference>
<protein>
    <submittedName>
        <fullName evidence="3">Uncharacterized protein</fullName>
    </submittedName>
</protein>
<dbReference type="InterPro" id="IPR036322">
    <property type="entry name" value="WD40_repeat_dom_sf"/>
</dbReference>
<proteinExistence type="predicted"/>
<dbReference type="GO" id="GO:1990234">
    <property type="term" value="C:transferase complex"/>
    <property type="evidence" value="ECO:0007669"/>
    <property type="project" value="UniProtKB-ARBA"/>
</dbReference>
<sequence length="627" mass="73523">MANESPEKNILQKKISKDALNFLYLDSFKNEYSDFKELRELFFTTAVEIFSNVGDLILSNYNDHEESNLANIERLKDKLAIFYKEFEIFELKTIELSRTLDPEKIELDDLLKTIKILELDSLILDEKLNFITENLNTETCRIFSNVKKRTKYDPIAKIHEYEKDTIPSPKVSITDCSNLSKKSSQRSLTSVKSYQSEIFQNNEISLSKFDFDKTIDFFERIVDSLEIDLQGLHAPLMFTLDTKQKFNCYLFYDIFRSFIDHNDEILKLTIHKIVVLDNGHLVIGETNNTLSIWDITDFEIRKIKKISHTNSNNLPVSQLKIKALPENKILYYIKGSLYLLEPNDKTYKHTKKIFLKHCKESMLDKIKFSKDIGVILNFKESEIVEIWHLDGGYLKCKLEGHLGWVHSIAILSNTELVTGSNKDQLIIWNLSDIRNPNKKYEFLDEFYLDSVNKIKIVKDLERILTLNARNTVRIFDYNLQCLYTIKDLADGRKPEPIMKPICLLGNYFVHLNNCDHRIKIYSIESGDVEECLSIHKSEILFMKWHGQYMFSTSKEGIIKISHLNYFNLPIYHEKQQHTDPKIKMKIFDPLGQLNEISRKAFEGVSKAKKAKYEKLKEKYLNKVQEKK</sequence>
<dbReference type="SMART" id="SM00320">
    <property type="entry name" value="WD40"/>
    <property type="match status" value="4"/>
</dbReference>
<keyword evidence="2" id="KW-0677">Repeat</keyword>
<dbReference type="PANTHER" id="PTHR22847">
    <property type="entry name" value="WD40 REPEAT PROTEIN"/>
    <property type="match status" value="1"/>
</dbReference>
<accession>A0A813M2F9</accession>
<evidence type="ECO:0000256" key="2">
    <source>
        <dbReference type="ARBA" id="ARBA00022737"/>
    </source>
</evidence>
<comment type="caution">
    <text evidence="3">The sequence shown here is derived from an EMBL/GenBank/DDBJ whole genome shotgun (WGS) entry which is preliminary data.</text>
</comment>
<dbReference type="OrthoDB" id="10223743at2759"/>
<dbReference type="Proteomes" id="UP000663879">
    <property type="component" value="Unassembled WGS sequence"/>
</dbReference>
<keyword evidence="4" id="KW-1185">Reference proteome</keyword>
<gene>
    <name evidence="3" type="ORF">OXX778_LOCUS716</name>
</gene>